<reference evidence="1 2" key="1">
    <citation type="submission" date="2020-08" db="EMBL/GenBank/DDBJ databases">
        <title>Genomic Encyclopedia of Type Strains, Phase IV (KMG-IV): sequencing the most valuable type-strain genomes for metagenomic binning, comparative biology and taxonomic classification.</title>
        <authorList>
            <person name="Goeker M."/>
        </authorList>
    </citation>
    <scope>NUCLEOTIDE SEQUENCE [LARGE SCALE GENOMIC DNA]</scope>
    <source>
        <strain evidence="1 2">DSM 103336</strain>
    </source>
</reference>
<dbReference type="PANTHER" id="PTHR30289">
    <property type="entry name" value="UNCHARACTERIZED PROTEIN YBCL-RELATED"/>
    <property type="match status" value="1"/>
</dbReference>
<dbReference type="EMBL" id="JACIJR010000001">
    <property type="protein sequence ID" value="MBB5727616.1"/>
    <property type="molecule type" value="Genomic_DNA"/>
</dbReference>
<sequence length="188" mass="20032">MLEHIPEGVGHALHDVRPGLEKLVWADPALVAIPDTIRLTSPAFEDGAALPVRFTDDGVGISPPLAWDNIPDAAAELLLIVEDADPPLPSPLVHAIVHRLTPAPGFLTEGELSTGEPGVQIGRNSYLRTDWLAPDPPTGHGPHRYVFQLYALGAPSDLGAHPGRSAVRDVLGALAIARGRLIGTYERR</sequence>
<dbReference type="SUPFAM" id="SSF49777">
    <property type="entry name" value="PEBP-like"/>
    <property type="match status" value="1"/>
</dbReference>
<dbReference type="InterPro" id="IPR036610">
    <property type="entry name" value="PEBP-like_sf"/>
</dbReference>
<protein>
    <recommendedName>
        <fullName evidence="3">YbhB/YbcL family Raf kinase inhibitor-like protein</fullName>
    </recommendedName>
</protein>
<comment type="caution">
    <text evidence="1">The sequence shown here is derived from an EMBL/GenBank/DDBJ whole genome shotgun (WGS) entry which is preliminary data.</text>
</comment>
<dbReference type="CDD" id="cd00865">
    <property type="entry name" value="PEBP_bact_arch"/>
    <property type="match status" value="1"/>
</dbReference>
<dbReference type="OrthoDB" id="9797506at2"/>
<dbReference type="Gene3D" id="3.90.280.10">
    <property type="entry name" value="PEBP-like"/>
    <property type="match status" value="1"/>
</dbReference>
<accession>A0A7W9BPL2</accession>
<evidence type="ECO:0008006" key="3">
    <source>
        <dbReference type="Google" id="ProtNLM"/>
    </source>
</evidence>
<name>A0A7W9BPL2_9SPHN</name>
<gene>
    <name evidence="1" type="ORF">FHS99_000072</name>
</gene>
<dbReference type="Pfam" id="PF01161">
    <property type="entry name" value="PBP"/>
    <property type="match status" value="1"/>
</dbReference>
<keyword evidence="2" id="KW-1185">Reference proteome</keyword>
<dbReference type="AlphaFoldDB" id="A0A7W9BPL2"/>
<evidence type="ECO:0000313" key="1">
    <source>
        <dbReference type="EMBL" id="MBB5727616.1"/>
    </source>
</evidence>
<organism evidence="1 2">
    <name type="scientific">Sphingomonas prati</name>
    <dbReference type="NCBI Taxonomy" id="1843237"/>
    <lineage>
        <taxon>Bacteria</taxon>
        <taxon>Pseudomonadati</taxon>
        <taxon>Pseudomonadota</taxon>
        <taxon>Alphaproteobacteria</taxon>
        <taxon>Sphingomonadales</taxon>
        <taxon>Sphingomonadaceae</taxon>
        <taxon>Sphingomonas</taxon>
    </lineage>
</organism>
<dbReference type="Proteomes" id="UP000546701">
    <property type="component" value="Unassembled WGS sequence"/>
</dbReference>
<dbReference type="InterPro" id="IPR005247">
    <property type="entry name" value="YbhB_YbcL/LppC-like"/>
</dbReference>
<evidence type="ECO:0000313" key="2">
    <source>
        <dbReference type="Proteomes" id="UP000546701"/>
    </source>
</evidence>
<dbReference type="PANTHER" id="PTHR30289:SF1">
    <property type="entry name" value="PEBP (PHOSPHATIDYLETHANOLAMINE-BINDING PROTEIN) FAMILY PROTEIN"/>
    <property type="match status" value="1"/>
</dbReference>
<dbReference type="RefSeq" id="WP_157175356.1">
    <property type="nucleotide sequence ID" value="NZ_BMJP01000001.1"/>
</dbReference>
<proteinExistence type="predicted"/>
<dbReference type="InterPro" id="IPR008914">
    <property type="entry name" value="PEBP"/>
</dbReference>